<name>A0A9P1G4B5_9DINO</name>
<dbReference type="AlphaFoldDB" id="A0A9P1G4B5"/>
<reference evidence="1" key="1">
    <citation type="submission" date="2022-10" db="EMBL/GenBank/DDBJ databases">
        <authorList>
            <person name="Chen Y."/>
            <person name="Dougan E. K."/>
            <person name="Chan C."/>
            <person name="Rhodes N."/>
            <person name="Thang M."/>
        </authorList>
    </citation>
    <scope>NUCLEOTIDE SEQUENCE</scope>
</reference>
<evidence type="ECO:0000313" key="1">
    <source>
        <dbReference type="EMBL" id="CAI3996847.1"/>
    </source>
</evidence>
<dbReference type="Proteomes" id="UP001152797">
    <property type="component" value="Unassembled WGS sequence"/>
</dbReference>
<evidence type="ECO:0000313" key="3">
    <source>
        <dbReference type="Proteomes" id="UP001152797"/>
    </source>
</evidence>
<comment type="caution">
    <text evidence="1">The sequence shown here is derived from an EMBL/GenBank/DDBJ whole genome shotgun (WGS) entry which is preliminary data.</text>
</comment>
<dbReference type="EMBL" id="CAMXCT030002254">
    <property type="protein sequence ID" value="CAL4784159.1"/>
    <property type="molecule type" value="Genomic_DNA"/>
</dbReference>
<organism evidence="1">
    <name type="scientific">Cladocopium goreaui</name>
    <dbReference type="NCBI Taxonomy" id="2562237"/>
    <lineage>
        <taxon>Eukaryota</taxon>
        <taxon>Sar</taxon>
        <taxon>Alveolata</taxon>
        <taxon>Dinophyceae</taxon>
        <taxon>Suessiales</taxon>
        <taxon>Symbiodiniaceae</taxon>
        <taxon>Cladocopium</taxon>
    </lineage>
</organism>
<reference evidence="2" key="2">
    <citation type="submission" date="2024-04" db="EMBL/GenBank/DDBJ databases">
        <authorList>
            <person name="Chen Y."/>
            <person name="Shah S."/>
            <person name="Dougan E. K."/>
            <person name="Thang M."/>
            <person name="Chan C."/>
        </authorList>
    </citation>
    <scope>NUCLEOTIDE SEQUENCE [LARGE SCALE GENOMIC DNA]</scope>
</reference>
<keyword evidence="3" id="KW-1185">Reference proteome</keyword>
<evidence type="ECO:0000313" key="2">
    <source>
        <dbReference type="EMBL" id="CAL1150222.1"/>
    </source>
</evidence>
<dbReference type="EMBL" id="CAMXCT020002254">
    <property type="protein sequence ID" value="CAL1150222.1"/>
    <property type="molecule type" value="Genomic_DNA"/>
</dbReference>
<proteinExistence type="predicted"/>
<accession>A0A9P1G4B5</accession>
<sequence length="251" mass="29379">MHTMNLGLLYVANGGTMHVLLKCGIWGTPDETVQVRLHRAYLAFKRWCSSNKIACSQPAFQPRHLYQKNGDVSLVCKAYNGRVVMQWLAETIAEVSQRDDVADVDDRIGPIALCMLHLARFMLGIENAGRFLTQDESRTLFHDGREFLRIYIKLGRLSVRRNLQEWFIKPKIHGLWHILRGIRSHRSNPRFWHCFTDEDAMSWTKRTFLRAHPHHRASWIIKCGRMRIWATKLRIKKMNKEVHARLARGRG</sequence>
<protein>
    <submittedName>
        <fullName evidence="1">Uncharacterized protein</fullName>
    </submittedName>
</protein>
<gene>
    <name evidence="1" type="ORF">C1SCF055_LOCUS23285</name>
</gene>
<dbReference type="EMBL" id="CAMXCT010002254">
    <property type="protein sequence ID" value="CAI3996847.1"/>
    <property type="molecule type" value="Genomic_DNA"/>
</dbReference>
<dbReference type="OrthoDB" id="442824at2759"/>